<evidence type="ECO:0000313" key="2">
    <source>
        <dbReference type="EMBL" id="MDY5168586.1"/>
    </source>
</evidence>
<dbReference type="Pfam" id="PF08765">
    <property type="entry name" value="Mor"/>
    <property type="match status" value="1"/>
</dbReference>
<dbReference type="AlphaFoldDB" id="A0AB35UNM7"/>
<sequence length="105" mass="12067">MPEQYRWQDQLTIDMIPDGMSRAIASEIGIDNFIKLTKLVGGLTFYVPKPESILKPARDLCIKQEYNGYNAQKLALKYGLSEKWIRELCQSDHVDGQLSLFDENN</sequence>
<organism evidence="2 3">
    <name type="scientific">Dielma fastidiosa</name>
    <dbReference type="NCBI Taxonomy" id="1034346"/>
    <lineage>
        <taxon>Bacteria</taxon>
        <taxon>Bacillati</taxon>
        <taxon>Bacillota</taxon>
        <taxon>Erysipelotrichia</taxon>
        <taxon>Erysipelotrichales</taxon>
        <taxon>Erysipelotrichaceae</taxon>
        <taxon>Dielma</taxon>
    </lineage>
</organism>
<accession>A0AB35UNM7</accession>
<comment type="caution">
    <text evidence="2">The sequence shown here is derived from an EMBL/GenBank/DDBJ whole genome shotgun (WGS) entry which is preliminary data.</text>
</comment>
<dbReference type="Proteomes" id="UP001276902">
    <property type="component" value="Unassembled WGS sequence"/>
</dbReference>
<protein>
    <recommendedName>
        <fullName evidence="1">Mor transcription activator domain-containing protein</fullName>
    </recommendedName>
</protein>
<name>A0AB35UNM7_9FIRM</name>
<dbReference type="RefSeq" id="WP_320883811.1">
    <property type="nucleotide sequence ID" value="NZ_BAABZA010000010.1"/>
</dbReference>
<reference evidence="2" key="1">
    <citation type="submission" date="2022-03" db="EMBL/GenBank/DDBJ databases">
        <title>First case of bacteraemia caused by Dielma fastidiosa in a patient hospitalised with diverticulitis.</title>
        <authorList>
            <person name="Forman-Ankjaer B."/>
            <person name="Hvid-Jensen F."/>
            <person name="Kobel C.M."/>
            <person name="Greve T."/>
        </authorList>
    </citation>
    <scope>NUCLEOTIDE SEQUENCE</scope>
    <source>
        <strain evidence="2">AUH_DF_2021</strain>
    </source>
</reference>
<gene>
    <name evidence="2" type="ORF">MQE39_10715</name>
</gene>
<dbReference type="Gene3D" id="1.10.10.60">
    <property type="entry name" value="Homeodomain-like"/>
    <property type="match status" value="1"/>
</dbReference>
<evidence type="ECO:0000259" key="1">
    <source>
        <dbReference type="Pfam" id="PF08765"/>
    </source>
</evidence>
<dbReference type="InterPro" id="IPR009057">
    <property type="entry name" value="Homeodomain-like_sf"/>
</dbReference>
<proteinExistence type="predicted"/>
<feature type="domain" description="Mor transcription activator" evidence="1">
    <location>
        <begin position="18"/>
        <end position="88"/>
    </location>
</feature>
<dbReference type="InterPro" id="IPR014875">
    <property type="entry name" value="Mor_transcription_activator"/>
</dbReference>
<dbReference type="EMBL" id="JALDAW010000016">
    <property type="protein sequence ID" value="MDY5168586.1"/>
    <property type="molecule type" value="Genomic_DNA"/>
</dbReference>
<evidence type="ECO:0000313" key="3">
    <source>
        <dbReference type="Proteomes" id="UP001276902"/>
    </source>
</evidence>
<dbReference type="SUPFAM" id="SSF46689">
    <property type="entry name" value="Homeodomain-like"/>
    <property type="match status" value="1"/>
</dbReference>